<name>A0A1S4FS16_AEDAE</name>
<dbReference type="InterPro" id="IPR031311">
    <property type="entry name" value="CHIT_BIND_RR_consensus"/>
</dbReference>
<reference evidence="1 2" key="1">
    <citation type="submission" date="2017-06" db="EMBL/GenBank/DDBJ databases">
        <title>Aedes aegypti genome working group (AGWG) sequencing and assembly.</title>
        <authorList>
            <consortium name="Aedes aegypti Genome Working Group (AGWG)"/>
            <person name="Matthews B.J."/>
        </authorList>
    </citation>
    <scope>NUCLEOTIDE SEQUENCE [LARGE SCALE GENOMIC DNA]</scope>
    <source>
        <strain evidence="1 2">LVP_AGWG</strain>
    </source>
</reference>
<gene>
    <name evidence="1" type="primary">5568286</name>
</gene>
<dbReference type="Pfam" id="PF00379">
    <property type="entry name" value="Chitin_bind_4"/>
    <property type="match status" value="1"/>
</dbReference>
<dbReference type="PROSITE" id="PS00233">
    <property type="entry name" value="CHIT_BIND_RR_1"/>
    <property type="match status" value="1"/>
</dbReference>
<keyword evidence="2" id="KW-1185">Reference proteome</keyword>
<dbReference type="PRINTS" id="PR00947">
    <property type="entry name" value="CUTICLE"/>
</dbReference>
<dbReference type="AlphaFoldDB" id="A0A1S4FS16"/>
<dbReference type="InterPro" id="IPR051217">
    <property type="entry name" value="Insect_Cuticle_Struc_Prot"/>
</dbReference>
<dbReference type="VEuPathDB" id="VectorBase:AAEL006739"/>
<dbReference type="PANTHER" id="PTHR12236">
    <property type="entry name" value="STRUCTURAL CONTITUENT OF CUTICLE"/>
    <property type="match status" value="1"/>
</dbReference>
<dbReference type="EnsemblMetazoa" id="AAEL006739-RA">
    <property type="protein sequence ID" value="AAEL006739-PA"/>
    <property type="gene ID" value="AAEL006739"/>
</dbReference>
<dbReference type="Proteomes" id="UP000008820">
    <property type="component" value="Chromosome 2"/>
</dbReference>
<dbReference type="InParanoid" id="A0A1S4FS16"/>
<dbReference type="PROSITE" id="PS51155">
    <property type="entry name" value="CHIT_BIND_RR_2"/>
    <property type="match status" value="1"/>
</dbReference>
<accession>A0A1S4FS16</accession>
<dbReference type="GO" id="GO:0031012">
    <property type="term" value="C:extracellular matrix"/>
    <property type="evidence" value="ECO:0007669"/>
    <property type="project" value="TreeGrafter"/>
</dbReference>
<dbReference type="GO" id="GO:0042302">
    <property type="term" value="F:structural constituent of cuticle"/>
    <property type="evidence" value="ECO:0007669"/>
    <property type="project" value="UniProtKB-UniRule"/>
</dbReference>
<sequence length="181" mass="21052">MKFMLVLFFAFVVGISAYGHHHHTESISEYNFKTFHEIPEKKLDDEVEAKLTVLNKMLKDYQKELKTEVKLKSEVQKEEVEVDEAAKDKVYSYEFGYGVKDPKTGDSKDQWEKSVEGKVKGVYKVAESDGTLRIVEYEADDKKGFEAKVTNVAPEHIGEEKIIKEEIKEPHSYSYLKKYYH</sequence>
<reference evidence="1" key="2">
    <citation type="submission" date="2020-05" db="UniProtKB">
        <authorList>
            <consortium name="EnsemblMetazoa"/>
        </authorList>
    </citation>
    <scope>IDENTIFICATION</scope>
    <source>
        <strain evidence="1">LVP_AGWG</strain>
    </source>
</reference>
<evidence type="ECO:0000313" key="2">
    <source>
        <dbReference type="Proteomes" id="UP000008820"/>
    </source>
</evidence>
<proteinExistence type="predicted"/>
<evidence type="ECO:0000313" key="1">
    <source>
        <dbReference type="EnsemblMetazoa" id="AAEL006739-PA"/>
    </source>
</evidence>
<protein>
    <submittedName>
        <fullName evidence="1">Uncharacterized protein</fullName>
    </submittedName>
</protein>
<dbReference type="OrthoDB" id="6378648at2759"/>
<dbReference type="PANTHER" id="PTHR12236:SF75">
    <property type="entry name" value="CUTICULAR PROTEIN 62BB, ISOFORM A"/>
    <property type="match status" value="1"/>
</dbReference>
<dbReference type="InterPro" id="IPR000618">
    <property type="entry name" value="Insect_cuticle"/>
</dbReference>
<dbReference type="GO" id="GO:0005615">
    <property type="term" value="C:extracellular space"/>
    <property type="evidence" value="ECO:0007669"/>
    <property type="project" value="TreeGrafter"/>
</dbReference>
<organism evidence="1 2">
    <name type="scientific">Aedes aegypti</name>
    <name type="common">Yellowfever mosquito</name>
    <name type="synonym">Culex aegypti</name>
    <dbReference type="NCBI Taxonomy" id="7159"/>
    <lineage>
        <taxon>Eukaryota</taxon>
        <taxon>Metazoa</taxon>
        <taxon>Ecdysozoa</taxon>
        <taxon>Arthropoda</taxon>
        <taxon>Hexapoda</taxon>
        <taxon>Insecta</taxon>
        <taxon>Pterygota</taxon>
        <taxon>Neoptera</taxon>
        <taxon>Endopterygota</taxon>
        <taxon>Diptera</taxon>
        <taxon>Nematocera</taxon>
        <taxon>Culicoidea</taxon>
        <taxon>Culicidae</taxon>
        <taxon>Culicinae</taxon>
        <taxon>Aedini</taxon>
        <taxon>Aedes</taxon>
        <taxon>Stegomyia</taxon>
    </lineage>
</organism>